<dbReference type="KEGG" id="psu:Psesu_1763"/>
<dbReference type="InterPro" id="IPR016631">
    <property type="entry name" value="Regulatory_RpfE"/>
</dbReference>
<sequence>MTAIALLLPARARLPGELPPVAARACGRADREQLEGGSRAQLRRHFRLTPDHWPVAALTRRADAGSDAGDSLWLRADPAHVAPDLNGVRLLGWGEGLGMDVLDAQALLPILRPLFGDAGFELDAPHPARWYLRMPPGTPLPEFTAPEDAVGDDLFAALPQGEDAVARRWRALITEVQIALHQHPWNRARVDHGRVAVNSLWFWGAGVAPDSVQSGYMNVRSPDPLLQALAGESGAAIAAPAADAPRGAIGDSLVDLRHLRSLEVLGSQVLPPLLASMERDEFDTLLLDFEDGTRLHLRRGQRWRFWRGPLRTLEA</sequence>
<keyword evidence="2" id="KW-1185">Reference proteome</keyword>
<dbReference type="HOGENOM" id="CLU_037503_0_0_6"/>
<accession>E6WTV6</accession>
<organism evidence="1 2">
    <name type="scientific">Pseudoxanthomonas suwonensis (strain 11-1)</name>
    <dbReference type="NCBI Taxonomy" id="743721"/>
    <lineage>
        <taxon>Bacteria</taxon>
        <taxon>Pseudomonadati</taxon>
        <taxon>Pseudomonadota</taxon>
        <taxon>Gammaproteobacteria</taxon>
        <taxon>Lysobacterales</taxon>
        <taxon>Lysobacteraceae</taxon>
        <taxon>Pseudoxanthomonas</taxon>
    </lineage>
</organism>
<dbReference type="PIRSF" id="PIRSF015283">
    <property type="entry name" value="Regulatory_RpfE"/>
    <property type="match status" value="1"/>
</dbReference>
<gene>
    <name evidence="1" type="ordered locus">Psesu_1763</name>
</gene>
<dbReference type="eggNOG" id="COG4255">
    <property type="taxonomic scope" value="Bacteria"/>
</dbReference>
<dbReference type="AlphaFoldDB" id="E6WTV6"/>
<evidence type="ECO:0000313" key="2">
    <source>
        <dbReference type="Proteomes" id="UP000008632"/>
    </source>
</evidence>
<reference evidence="1 2" key="1">
    <citation type="submission" date="2011-01" db="EMBL/GenBank/DDBJ databases">
        <title>Complete sequence of Pseudoxanthomonas suwonensis 11-1.</title>
        <authorList>
            <consortium name="US DOE Joint Genome Institute"/>
            <person name="Lucas S."/>
            <person name="Copeland A."/>
            <person name="Lapidus A."/>
            <person name="Cheng J.-F."/>
            <person name="Goodwin L."/>
            <person name="Pitluck S."/>
            <person name="Teshima H."/>
            <person name="Detter J.C."/>
            <person name="Han C."/>
            <person name="Tapia R."/>
            <person name="Land M."/>
            <person name="Hauser L."/>
            <person name="Kyrpides N."/>
            <person name="Ivanova N."/>
            <person name="Ovchinnikova G."/>
            <person name="Siebers A.K."/>
            <person name="Allgaier M."/>
            <person name="Thelen M.P."/>
            <person name="Hugenholtz P."/>
            <person name="Gladden J."/>
            <person name="Woyke T."/>
        </authorList>
    </citation>
    <scope>NUCLEOTIDE SEQUENCE [LARGE SCALE GENOMIC DNA]</scope>
    <source>
        <strain evidence="2">11-1</strain>
    </source>
</reference>
<protein>
    <submittedName>
        <fullName evidence="1">2,3-bisphosphoglycerate-independent phosphoglycerate mutase</fullName>
    </submittedName>
</protein>
<dbReference type="OrthoDB" id="5295974at2"/>
<name>E6WTV6_PSEUU</name>
<dbReference type="STRING" id="743721.Psesu_1763"/>
<proteinExistence type="predicted"/>
<dbReference type="EMBL" id="CP002446">
    <property type="protein sequence ID" value="ADV27605.1"/>
    <property type="molecule type" value="Genomic_DNA"/>
</dbReference>
<dbReference type="RefSeq" id="WP_013535433.1">
    <property type="nucleotide sequence ID" value="NC_014924.1"/>
</dbReference>
<evidence type="ECO:0000313" key="1">
    <source>
        <dbReference type="EMBL" id="ADV27605.1"/>
    </source>
</evidence>
<dbReference type="Proteomes" id="UP000008632">
    <property type="component" value="Chromosome"/>
</dbReference>